<dbReference type="EMBL" id="CATNWA010018577">
    <property type="protein sequence ID" value="CAI9608239.1"/>
    <property type="molecule type" value="Genomic_DNA"/>
</dbReference>
<feature type="non-terminal residue" evidence="1">
    <location>
        <position position="137"/>
    </location>
</feature>
<keyword evidence="2" id="KW-1185">Reference proteome</keyword>
<dbReference type="Proteomes" id="UP001162483">
    <property type="component" value="Unassembled WGS sequence"/>
</dbReference>
<organism evidence="1 2">
    <name type="scientific">Staurois parvus</name>
    <dbReference type="NCBI Taxonomy" id="386267"/>
    <lineage>
        <taxon>Eukaryota</taxon>
        <taxon>Metazoa</taxon>
        <taxon>Chordata</taxon>
        <taxon>Craniata</taxon>
        <taxon>Vertebrata</taxon>
        <taxon>Euteleostomi</taxon>
        <taxon>Amphibia</taxon>
        <taxon>Batrachia</taxon>
        <taxon>Anura</taxon>
        <taxon>Neobatrachia</taxon>
        <taxon>Ranoidea</taxon>
        <taxon>Ranidae</taxon>
        <taxon>Staurois</taxon>
    </lineage>
</organism>
<evidence type="ECO:0000313" key="2">
    <source>
        <dbReference type="Proteomes" id="UP001162483"/>
    </source>
</evidence>
<sequence length="137" mass="14383">QSWRAVSPLAGVSGRLAQPLGTDGGTDWQHCWAALIGTGGWHWWAQVGGTGGHRWVALVGTGGLAQVGGTAGHRCVHCWAQVGGTGGWHCWAPIIRALIISALMIGADPCSNNCRFSAVLSLRSDSMRKVQPRTGNC</sequence>
<evidence type="ECO:0000313" key="1">
    <source>
        <dbReference type="EMBL" id="CAI9608239.1"/>
    </source>
</evidence>
<name>A0ABN9GH42_9NEOB</name>
<feature type="non-terminal residue" evidence="1">
    <location>
        <position position="1"/>
    </location>
</feature>
<gene>
    <name evidence="1" type="ORF">SPARVUS_LOCUS14069660</name>
</gene>
<reference evidence="1" key="1">
    <citation type="submission" date="2023-05" db="EMBL/GenBank/DDBJ databases">
        <authorList>
            <person name="Stuckert A."/>
        </authorList>
    </citation>
    <scope>NUCLEOTIDE SEQUENCE</scope>
</reference>
<comment type="caution">
    <text evidence="1">The sequence shown here is derived from an EMBL/GenBank/DDBJ whole genome shotgun (WGS) entry which is preliminary data.</text>
</comment>
<proteinExistence type="predicted"/>
<accession>A0ABN9GH42</accession>
<protein>
    <submittedName>
        <fullName evidence="1">Uncharacterized protein</fullName>
    </submittedName>
</protein>